<dbReference type="GO" id="GO:0015628">
    <property type="term" value="P:protein secretion by the type II secretion system"/>
    <property type="evidence" value="ECO:0007669"/>
    <property type="project" value="InterPro"/>
</dbReference>
<feature type="transmembrane region" description="Helical" evidence="10">
    <location>
        <begin position="18"/>
        <end position="37"/>
    </location>
</feature>
<dbReference type="OrthoDB" id="7432850at2"/>
<protein>
    <recommendedName>
        <fullName evidence="13">Type II secretion system protein M</fullName>
    </recommendedName>
</protein>
<sequence length="168" mass="18375">MMNNFSAWFAAATLREKILVLFAILLAAAIFIFYAIYRPLMGAITNQQNAYRDAILRRAHIEMQVQAAQGKNNIDKNNGEKKSPAQLNQNQLKELIDISAGQAGFTFDRAEIRGNGDIDIAISSVAPSAIMKWLNEIGEKGAILQQVDIKSADNGNVSFMATLRGSAS</sequence>
<gene>
    <name evidence="11" type="ORF">LPB140_03165</name>
</gene>
<reference evidence="11 12" key="1">
    <citation type="submission" date="2016-11" db="EMBL/GenBank/DDBJ databases">
        <title>Sphingorhabdus sp. LPB0140, isolated from marine environment.</title>
        <authorList>
            <person name="Kim E."/>
            <person name="Yi H."/>
        </authorList>
    </citation>
    <scope>NUCLEOTIDE SEQUENCE [LARGE SCALE GENOMIC DNA]</scope>
    <source>
        <strain evidence="11 12">LPB0140</strain>
    </source>
</reference>
<dbReference type="EMBL" id="CP018154">
    <property type="protein sequence ID" value="APG61984.1"/>
    <property type="molecule type" value="Genomic_DNA"/>
</dbReference>
<dbReference type="SUPFAM" id="SSF103054">
    <property type="entry name" value="General secretion pathway protein M, EpsM"/>
    <property type="match status" value="1"/>
</dbReference>
<dbReference type="Proteomes" id="UP000242561">
    <property type="component" value="Chromosome"/>
</dbReference>
<comment type="similarity">
    <text evidence="2">Belongs to the GSP M family.</text>
</comment>
<dbReference type="InterPro" id="IPR007690">
    <property type="entry name" value="T2SS_GspM"/>
</dbReference>
<dbReference type="GO" id="GO:0015627">
    <property type="term" value="C:type II protein secretion system complex"/>
    <property type="evidence" value="ECO:0007669"/>
    <property type="project" value="InterPro"/>
</dbReference>
<evidence type="ECO:0000256" key="10">
    <source>
        <dbReference type="SAM" id="Phobius"/>
    </source>
</evidence>
<dbReference type="AlphaFoldDB" id="A0A1L3JA31"/>
<evidence type="ECO:0000256" key="5">
    <source>
        <dbReference type="ARBA" id="ARBA00022519"/>
    </source>
</evidence>
<keyword evidence="12" id="KW-1185">Reference proteome</keyword>
<keyword evidence="3" id="KW-0813">Transport</keyword>
<evidence type="ECO:0000256" key="6">
    <source>
        <dbReference type="ARBA" id="ARBA00022692"/>
    </source>
</evidence>
<evidence type="ECO:0000313" key="12">
    <source>
        <dbReference type="Proteomes" id="UP000242561"/>
    </source>
</evidence>
<keyword evidence="9 10" id="KW-0472">Membrane</keyword>
<dbReference type="STRING" id="1913578.LPB140_03165"/>
<organism evidence="11 12">
    <name type="scientific">Sphingorhabdus lutea</name>
    <dbReference type="NCBI Taxonomy" id="1913578"/>
    <lineage>
        <taxon>Bacteria</taxon>
        <taxon>Pseudomonadati</taxon>
        <taxon>Pseudomonadota</taxon>
        <taxon>Alphaproteobacteria</taxon>
        <taxon>Sphingomonadales</taxon>
        <taxon>Sphingomonadaceae</taxon>
        <taxon>Sphingorhabdus</taxon>
    </lineage>
</organism>
<keyword evidence="6 10" id="KW-0812">Transmembrane</keyword>
<proteinExistence type="inferred from homology"/>
<keyword evidence="7" id="KW-0653">Protein transport</keyword>
<evidence type="ECO:0000313" key="11">
    <source>
        <dbReference type="EMBL" id="APG61984.1"/>
    </source>
</evidence>
<dbReference type="KEGG" id="sphl:LPB140_03165"/>
<dbReference type="RefSeq" id="WP_072558631.1">
    <property type="nucleotide sequence ID" value="NZ_CP018154.1"/>
</dbReference>
<evidence type="ECO:0000256" key="4">
    <source>
        <dbReference type="ARBA" id="ARBA00022475"/>
    </source>
</evidence>
<dbReference type="GO" id="GO:0005886">
    <property type="term" value="C:plasma membrane"/>
    <property type="evidence" value="ECO:0007669"/>
    <property type="project" value="UniProtKB-SubCell"/>
</dbReference>
<evidence type="ECO:0000256" key="2">
    <source>
        <dbReference type="ARBA" id="ARBA00010637"/>
    </source>
</evidence>
<evidence type="ECO:0000256" key="7">
    <source>
        <dbReference type="ARBA" id="ARBA00022927"/>
    </source>
</evidence>
<name>A0A1L3JA31_9SPHN</name>
<evidence type="ECO:0000256" key="8">
    <source>
        <dbReference type="ARBA" id="ARBA00022989"/>
    </source>
</evidence>
<dbReference type="Gene3D" id="3.30.1360.100">
    <property type="entry name" value="General secretion pathway protein M, EpsM"/>
    <property type="match status" value="1"/>
</dbReference>
<evidence type="ECO:0000256" key="3">
    <source>
        <dbReference type="ARBA" id="ARBA00022448"/>
    </source>
</evidence>
<dbReference type="Pfam" id="PF04612">
    <property type="entry name" value="T2SSM"/>
    <property type="match status" value="1"/>
</dbReference>
<evidence type="ECO:0000256" key="9">
    <source>
        <dbReference type="ARBA" id="ARBA00023136"/>
    </source>
</evidence>
<dbReference type="InterPro" id="IPR023229">
    <property type="entry name" value="T2SS_M_periplasmic_sf"/>
</dbReference>
<comment type="subcellular location">
    <subcellularLocation>
        <location evidence="1">Cell inner membrane</location>
        <topology evidence="1">Single-pass membrane protein</topology>
    </subcellularLocation>
</comment>
<evidence type="ECO:0000256" key="1">
    <source>
        <dbReference type="ARBA" id="ARBA00004377"/>
    </source>
</evidence>
<accession>A0A1L3JA31</accession>
<evidence type="ECO:0008006" key="13">
    <source>
        <dbReference type="Google" id="ProtNLM"/>
    </source>
</evidence>
<keyword evidence="4" id="KW-1003">Cell membrane</keyword>
<keyword evidence="8 10" id="KW-1133">Transmembrane helix</keyword>
<keyword evidence="5" id="KW-0997">Cell inner membrane</keyword>